<evidence type="ECO:0000259" key="1">
    <source>
        <dbReference type="PROSITE" id="PS50125"/>
    </source>
</evidence>
<dbReference type="AlphaFoldDB" id="A0A383BBC5"/>
<dbReference type="InterPro" id="IPR001054">
    <property type="entry name" value="A/G_cyclase"/>
</dbReference>
<organism evidence="2">
    <name type="scientific">marine metagenome</name>
    <dbReference type="NCBI Taxonomy" id="408172"/>
    <lineage>
        <taxon>unclassified sequences</taxon>
        <taxon>metagenomes</taxon>
        <taxon>ecological metagenomes</taxon>
    </lineage>
</organism>
<dbReference type="PROSITE" id="PS50125">
    <property type="entry name" value="GUANYLATE_CYCLASE_2"/>
    <property type="match status" value="1"/>
</dbReference>
<dbReference type="EMBL" id="UINC01198977">
    <property type="protein sequence ID" value="SVE17184.1"/>
    <property type="molecule type" value="Genomic_DNA"/>
</dbReference>
<dbReference type="CDD" id="cd07302">
    <property type="entry name" value="CHD"/>
    <property type="match status" value="1"/>
</dbReference>
<dbReference type="InterPro" id="IPR029787">
    <property type="entry name" value="Nucleotide_cyclase"/>
</dbReference>
<accession>A0A383BBC5</accession>
<reference evidence="2" key="1">
    <citation type="submission" date="2018-05" db="EMBL/GenBank/DDBJ databases">
        <authorList>
            <person name="Lanie J.A."/>
            <person name="Ng W.-L."/>
            <person name="Kazmierczak K.M."/>
            <person name="Andrzejewski T.M."/>
            <person name="Davidsen T.M."/>
            <person name="Wayne K.J."/>
            <person name="Tettelin H."/>
            <person name="Glass J.I."/>
            <person name="Rusch D."/>
            <person name="Podicherti R."/>
            <person name="Tsui H.-C.T."/>
            <person name="Winkler M.E."/>
        </authorList>
    </citation>
    <scope>NUCLEOTIDE SEQUENCE</scope>
</reference>
<dbReference type="Pfam" id="PF00211">
    <property type="entry name" value="Guanylate_cyc"/>
    <property type="match status" value="1"/>
</dbReference>
<protein>
    <recommendedName>
        <fullName evidence="1">Guanylate cyclase domain-containing protein</fullName>
    </recommendedName>
</protein>
<proteinExistence type="predicted"/>
<dbReference type="SUPFAM" id="SSF55073">
    <property type="entry name" value="Nucleotide cyclase"/>
    <property type="match status" value="1"/>
</dbReference>
<evidence type="ECO:0000313" key="2">
    <source>
        <dbReference type="EMBL" id="SVE17184.1"/>
    </source>
</evidence>
<name>A0A383BBC5_9ZZZZ</name>
<dbReference type="GO" id="GO:0006171">
    <property type="term" value="P:cAMP biosynthetic process"/>
    <property type="evidence" value="ECO:0007669"/>
    <property type="project" value="TreeGrafter"/>
</dbReference>
<feature type="non-terminal residue" evidence="2">
    <location>
        <position position="1"/>
    </location>
</feature>
<dbReference type="PANTHER" id="PTHR43081">
    <property type="entry name" value="ADENYLATE CYCLASE, TERMINAL-DIFFERENTIATION SPECIFIC-RELATED"/>
    <property type="match status" value="1"/>
</dbReference>
<dbReference type="PANTHER" id="PTHR43081:SF1">
    <property type="entry name" value="ADENYLATE CYCLASE, TERMINAL-DIFFERENTIATION SPECIFIC"/>
    <property type="match status" value="1"/>
</dbReference>
<feature type="domain" description="Guanylate cyclase" evidence="1">
    <location>
        <begin position="9"/>
        <end position="135"/>
    </location>
</feature>
<feature type="non-terminal residue" evidence="2">
    <location>
        <position position="247"/>
    </location>
</feature>
<gene>
    <name evidence="2" type="ORF">METZ01_LOCUS470038</name>
</gene>
<dbReference type="GO" id="GO:0035556">
    <property type="term" value="P:intracellular signal transduction"/>
    <property type="evidence" value="ECO:0007669"/>
    <property type="project" value="InterPro"/>
</dbReference>
<sequence length="247" mass="27499">GDQVNMKMSIMFSDIRSFTSISEKMSPKENFGFVNTYLNEMGPIVRAHGGYIDKFMGDGIMALFPDSPSEVVRAAVKMQQELEKLNLDSVIYKRNPVRVGIGINTGMMMLGTIGEADRMEGSVISDAVNLASRLEGLTKLYKSQILISEDTYSRLKTNMFHTRLVDFVAVKGRSKAVKIYEVMDGEPAGLLNLKLENSSAFTDAIEMFQCQDINRALDLFNQCKGDSPLDGAADYYARRCKILIKEG</sequence>
<dbReference type="SMART" id="SM00044">
    <property type="entry name" value="CYCc"/>
    <property type="match status" value="1"/>
</dbReference>
<dbReference type="InterPro" id="IPR050697">
    <property type="entry name" value="Adenylyl/Guanylyl_Cyclase_3/4"/>
</dbReference>
<dbReference type="Gene3D" id="3.30.70.1230">
    <property type="entry name" value="Nucleotide cyclase"/>
    <property type="match status" value="1"/>
</dbReference>